<dbReference type="PROSITE" id="PS51257">
    <property type="entry name" value="PROKAR_LIPOPROTEIN"/>
    <property type="match status" value="1"/>
</dbReference>
<evidence type="ECO:0000256" key="1">
    <source>
        <dbReference type="SAM" id="Phobius"/>
    </source>
</evidence>
<evidence type="ECO:0000313" key="2">
    <source>
        <dbReference type="EMBL" id="QDT52208.1"/>
    </source>
</evidence>
<organism evidence="2 3">
    <name type="scientific">Caulifigura coniformis</name>
    <dbReference type="NCBI Taxonomy" id="2527983"/>
    <lineage>
        <taxon>Bacteria</taxon>
        <taxon>Pseudomonadati</taxon>
        <taxon>Planctomycetota</taxon>
        <taxon>Planctomycetia</taxon>
        <taxon>Planctomycetales</taxon>
        <taxon>Planctomycetaceae</taxon>
        <taxon>Caulifigura</taxon>
    </lineage>
</organism>
<feature type="transmembrane region" description="Helical" evidence="1">
    <location>
        <begin position="7"/>
        <end position="27"/>
    </location>
</feature>
<evidence type="ECO:0008006" key="4">
    <source>
        <dbReference type="Google" id="ProtNLM"/>
    </source>
</evidence>
<sequence length="57" mass="6134">MKQLLRFYLAMGAATCGWFLLACILGWRAPDLGFVRAMTTPTSYGGRSSGGFWGGGK</sequence>
<name>A0A517S7T7_9PLAN</name>
<keyword evidence="3" id="KW-1185">Reference proteome</keyword>
<proteinExistence type="predicted"/>
<dbReference type="Proteomes" id="UP000315700">
    <property type="component" value="Chromosome"/>
</dbReference>
<dbReference type="RefSeq" id="WP_197453738.1">
    <property type="nucleotide sequence ID" value="NZ_CP036271.1"/>
</dbReference>
<dbReference type="InParanoid" id="A0A517S7T7"/>
<accession>A0A517S7T7</accession>
<dbReference type="KEGG" id="ccos:Pan44_02170"/>
<keyword evidence="1" id="KW-0812">Transmembrane</keyword>
<dbReference type="AlphaFoldDB" id="A0A517S7T7"/>
<reference evidence="2 3" key="1">
    <citation type="submission" date="2019-02" db="EMBL/GenBank/DDBJ databases">
        <title>Deep-cultivation of Planctomycetes and their phenomic and genomic characterization uncovers novel biology.</title>
        <authorList>
            <person name="Wiegand S."/>
            <person name="Jogler M."/>
            <person name="Boedeker C."/>
            <person name="Pinto D."/>
            <person name="Vollmers J."/>
            <person name="Rivas-Marin E."/>
            <person name="Kohn T."/>
            <person name="Peeters S.H."/>
            <person name="Heuer A."/>
            <person name="Rast P."/>
            <person name="Oberbeckmann S."/>
            <person name="Bunk B."/>
            <person name="Jeske O."/>
            <person name="Meyerdierks A."/>
            <person name="Storesund J.E."/>
            <person name="Kallscheuer N."/>
            <person name="Luecker S."/>
            <person name="Lage O.M."/>
            <person name="Pohl T."/>
            <person name="Merkel B.J."/>
            <person name="Hornburger P."/>
            <person name="Mueller R.-W."/>
            <person name="Bruemmer F."/>
            <person name="Labrenz M."/>
            <person name="Spormann A.M."/>
            <person name="Op den Camp H."/>
            <person name="Overmann J."/>
            <person name="Amann R."/>
            <person name="Jetten M.S.M."/>
            <person name="Mascher T."/>
            <person name="Medema M.H."/>
            <person name="Devos D.P."/>
            <person name="Kaster A.-K."/>
            <person name="Ovreas L."/>
            <person name="Rohde M."/>
            <person name="Galperin M.Y."/>
            <person name="Jogler C."/>
        </authorList>
    </citation>
    <scope>NUCLEOTIDE SEQUENCE [LARGE SCALE GENOMIC DNA]</scope>
    <source>
        <strain evidence="2 3">Pan44</strain>
    </source>
</reference>
<dbReference type="EMBL" id="CP036271">
    <property type="protein sequence ID" value="QDT52208.1"/>
    <property type="molecule type" value="Genomic_DNA"/>
</dbReference>
<evidence type="ECO:0000313" key="3">
    <source>
        <dbReference type="Proteomes" id="UP000315700"/>
    </source>
</evidence>
<keyword evidence="1" id="KW-1133">Transmembrane helix</keyword>
<keyword evidence="1" id="KW-0472">Membrane</keyword>
<protein>
    <recommendedName>
        <fullName evidence="4">Lipoprotein</fullName>
    </recommendedName>
</protein>
<gene>
    <name evidence="2" type="ORF">Pan44_02170</name>
</gene>